<evidence type="ECO:0000313" key="2">
    <source>
        <dbReference type="EMBL" id="BCU68868.1"/>
    </source>
</evidence>
<keyword evidence="1" id="KW-0812">Transmembrane</keyword>
<feature type="transmembrane region" description="Helical" evidence="1">
    <location>
        <begin position="84"/>
        <end position="107"/>
    </location>
</feature>
<organism evidence="2 3">
    <name type="scientific">Stygiolobus caldivivus</name>
    <dbReference type="NCBI Taxonomy" id="2824673"/>
    <lineage>
        <taxon>Archaea</taxon>
        <taxon>Thermoproteota</taxon>
        <taxon>Thermoprotei</taxon>
        <taxon>Sulfolobales</taxon>
        <taxon>Sulfolobaceae</taxon>
        <taxon>Stygiolobus</taxon>
    </lineage>
</organism>
<feature type="transmembrane region" description="Helical" evidence="1">
    <location>
        <begin position="48"/>
        <end position="72"/>
    </location>
</feature>
<keyword evidence="3" id="KW-1185">Reference proteome</keyword>
<dbReference type="Proteomes" id="UP000825123">
    <property type="component" value="Chromosome"/>
</dbReference>
<feature type="transmembrane region" description="Helical" evidence="1">
    <location>
        <begin position="119"/>
        <end position="142"/>
    </location>
</feature>
<dbReference type="EMBL" id="AP024597">
    <property type="protein sequence ID" value="BCU68868.1"/>
    <property type="molecule type" value="Genomic_DNA"/>
</dbReference>
<proteinExistence type="predicted"/>
<protein>
    <submittedName>
        <fullName evidence="2">Uncharacterized protein</fullName>
    </submittedName>
</protein>
<feature type="transmembrane region" description="Helical" evidence="1">
    <location>
        <begin position="189"/>
        <end position="208"/>
    </location>
</feature>
<dbReference type="AlphaFoldDB" id="A0A8D5U412"/>
<name>A0A8D5U412_9CREN</name>
<dbReference type="RefSeq" id="WP_221288805.1">
    <property type="nucleotide sequence ID" value="NZ_AP024597.1"/>
</dbReference>
<keyword evidence="1" id="KW-0472">Membrane</keyword>
<keyword evidence="1" id="KW-1133">Transmembrane helix</keyword>
<gene>
    <name evidence="2" type="ORF">KN1_01650</name>
</gene>
<dbReference type="GeneID" id="66161918"/>
<accession>A0A8D5U412</accession>
<evidence type="ECO:0000256" key="1">
    <source>
        <dbReference type="SAM" id="Phobius"/>
    </source>
</evidence>
<dbReference type="KEGG" id="csty:KN1_01650"/>
<sequence length="225" mass="25455">MRNLFIYFIKQLTFSEPAIYNILLGFIIALIISRLIKFDVSLNVSENLILSILAVGVSFVLLYNTSSLPFLIKFGKLRLEVYLALLYLSGEIATLFYTLLLVIVYSFLSSISLLTFIPYFLVTALSVFLFLVSLSTLLSLIITGGRLDCYIIIAIYPMIVVPTFIFSFFESEINPLWAFGVASGKHLLNTAILLVLSVIFIYLLIVLIKRSIFLSNDNYYYTNLG</sequence>
<reference evidence="2 3" key="1">
    <citation type="submission" date="2021-04" db="EMBL/GenBank/DDBJ databases">
        <title>Complete genome sequence of Stygiolobus sp. KN-1.</title>
        <authorList>
            <person name="Nakamura K."/>
            <person name="Sakai H."/>
            <person name="Kurosawa N."/>
        </authorList>
    </citation>
    <scope>NUCLEOTIDE SEQUENCE [LARGE SCALE GENOMIC DNA]</scope>
    <source>
        <strain evidence="2 3">KN-1</strain>
    </source>
</reference>
<evidence type="ECO:0000313" key="3">
    <source>
        <dbReference type="Proteomes" id="UP000825123"/>
    </source>
</evidence>
<feature type="transmembrane region" description="Helical" evidence="1">
    <location>
        <begin position="18"/>
        <end position="36"/>
    </location>
</feature>
<feature type="transmembrane region" description="Helical" evidence="1">
    <location>
        <begin position="149"/>
        <end position="169"/>
    </location>
</feature>